<organism evidence="1 2">
    <name type="scientific">Mortierella alpina</name>
    <name type="common">Oleaginous fungus</name>
    <name type="synonym">Mortierella renispora</name>
    <dbReference type="NCBI Taxonomy" id="64518"/>
    <lineage>
        <taxon>Eukaryota</taxon>
        <taxon>Fungi</taxon>
        <taxon>Fungi incertae sedis</taxon>
        <taxon>Mucoromycota</taxon>
        <taxon>Mortierellomycotina</taxon>
        <taxon>Mortierellomycetes</taxon>
        <taxon>Mortierellales</taxon>
        <taxon>Mortierellaceae</taxon>
        <taxon>Mortierella</taxon>
    </lineage>
</organism>
<proteinExistence type="predicted"/>
<name>A0A9P6M085_MORAP</name>
<comment type="caution">
    <text evidence="1">The sequence shown here is derived from an EMBL/GenBank/DDBJ whole genome shotgun (WGS) entry which is preliminary data.</text>
</comment>
<evidence type="ECO:0000313" key="2">
    <source>
        <dbReference type="Proteomes" id="UP000738359"/>
    </source>
</evidence>
<dbReference type="AlphaFoldDB" id="A0A9P6M085"/>
<gene>
    <name evidence="1" type="ORF">BGZ70_009878</name>
</gene>
<keyword evidence="2" id="KW-1185">Reference proteome</keyword>
<sequence>AAVALALLQPTIDSIADGLIAGNDMGLTDFLKFITDTTSGVAGSLLPAPLKAILDVITPIMNIIKNCPANF</sequence>
<reference evidence="1" key="1">
    <citation type="journal article" date="2020" name="Fungal Divers.">
        <title>Resolving the Mortierellaceae phylogeny through synthesis of multi-gene phylogenetics and phylogenomics.</title>
        <authorList>
            <person name="Vandepol N."/>
            <person name="Liber J."/>
            <person name="Desiro A."/>
            <person name="Na H."/>
            <person name="Kennedy M."/>
            <person name="Barry K."/>
            <person name="Grigoriev I.V."/>
            <person name="Miller A.N."/>
            <person name="O'Donnell K."/>
            <person name="Stajich J.E."/>
            <person name="Bonito G."/>
        </authorList>
    </citation>
    <scope>NUCLEOTIDE SEQUENCE</scope>
    <source>
        <strain evidence="1">CK1249</strain>
    </source>
</reference>
<dbReference type="OrthoDB" id="2446880at2759"/>
<accession>A0A9P6M085</accession>
<feature type="non-terminal residue" evidence="1">
    <location>
        <position position="71"/>
    </location>
</feature>
<protein>
    <submittedName>
        <fullName evidence="1">Uncharacterized protein</fullName>
    </submittedName>
</protein>
<dbReference type="EMBL" id="JAAAHY010000839">
    <property type="protein sequence ID" value="KAF9956448.1"/>
    <property type="molecule type" value="Genomic_DNA"/>
</dbReference>
<dbReference type="Proteomes" id="UP000738359">
    <property type="component" value="Unassembled WGS sequence"/>
</dbReference>
<evidence type="ECO:0000313" key="1">
    <source>
        <dbReference type="EMBL" id="KAF9956448.1"/>
    </source>
</evidence>